<keyword evidence="3" id="KW-1185">Reference proteome</keyword>
<name>A0A8H6KLY6_9PEZI</name>
<feature type="region of interest" description="Disordered" evidence="1">
    <location>
        <begin position="1"/>
        <end position="133"/>
    </location>
</feature>
<evidence type="ECO:0000313" key="3">
    <source>
        <dbReference type="Proteomes" id="UP000654918"/>
    </source>
</evidence>
<dbReference type="Proteomes" id="UP000654918">
    <property type="component" value="Unassembled WGS sequence"/>
</dbReference>
<dbReference type="AlphaFoldDB" id="A0A8H6KLY6"/>
<feature type="compositionally biased region" description="Basic and acidic residues" evidence="1">
    <location>
        <begin position="1"/>
        <end position="22"/>
    </location>
</feature>
<gene>
    <name evidence="2" type="ORF">CPLU01_05264</name>
</gene>
<accession>A0A8H6KLY6</accession>
<reference evidence="2" key="1">
    <citation type="journal article" date="2020" name="Phytopathology">
        <title>Genome Sequence Resources of Colletotrichum truncatum, C. plurivorum, C. musicola, and C. sojae: Four Species Pathogenic to Soybean (Glycine max).</title>
        <authorList>
            <person name="Rogerio F."/>
            <person name="Boufleur T.R."/>
            <person name="Ciampi-Guillardi M."/>
            <person name="Sukno S.A."/>
            <person name="Thon M.R."/>
            <person name="Massola Junior N.S."/>
            <person name="Baroncelli R."/>
        </authorList>
    </citation>
    <scope>NUCLEOTIDE SEQUENCE</scope>
    <source>
        <strain evidence="2">LFN00145</strain>
    </source>
</reference>
<evidence type="ECO:0000313" key="2">
    <source>
        <dbReference type="EMBL" id="KAF6833969.1"/>
    </source>
</evidence>
<comment type="caution">
    <text evidence="2">The sequence shown here is derived from an EMBL/GenBank/DDBJ whole genome shotgun (WGS) entry which is preliminary data.</text>
</comment>
<protein>
    <submittedName>
        <fullName evidence="2">Uncharacterized protein</fullName>
    </submittedName>
</protein>
<proteinExistence type="predicted"/>
<feature type="compositionally biased region" description="Low complexity" evidence="1">
    <location>
        <begin position="87"/>
        <end position="99"/>
    </location>
</feature>
<feature type="compositionally biased region" description="Low complexity" evidence="1">
    <location>
        <begin position="48"/>
        <end position="60"/>
    </location>
</feature>
<dbReference type="EMBL" id="WIGO01000053">
    <property type="protein sequence ID" value="KAF6833969.1"/>
    <property type="molecule type" value="Genomic_DNA"/>
</dbReference>
<sequence>MEAAGRLKRDGKSGLGFDEHQTRSSSAPATTRKRKMSATLAENRADDPTTPNATTTTTATDHSHFYRAAPHRTDNKPETGDSPTPSPSSCRRPVRPSLSDASRSHAYGRRPVRSTQQQQQQTLPDLRTRPGGAQTASIATYQPHLMQSVLLPIQLPSPPLGSLARATPLFSSRTAQDLALVFLCLVFPALPSTSPLSEKVESEVVRYTQEATMDGCRRCHADDDGEIFRILPSFGGGRETRPNPEKTLLRLDWFRTDDRQPGQRSRPAAAAHIDTVVRDLGRVCRALTIADPNDDWPTAIMRNRGHCWQTALASSVGRGAESDLQLTHAATHDAF</sequence>
<organism evidence="2 3">
    <name type="scientific">Colletotrichum plurivorum</name>
    <dbReference type="NCBI Taxonomy" id="2175906"/>
    <lineage>
        <taxon>Eukaryota</taxon>
        <taxon>Fungi</taxon>
        <taxon>Dikarya</taxon>
        <taxon>Ascomycota</taxon>
        <taxon>Pezizomycotina</taxon>
        <taxon>Sordariomycetes</taxon>
        <taxon>Hypocreomycetidae</taxon>
        <taxon>Glomerellales</taxon>
        <taxon>Glomerellaceae</taxon>
        <taxon>Colletotrichum</taxon>
        <taxon>Colletotrichum orchidearum species complex</taxon>
    </lineage>
</organism>
<evidence type="ECO:0000256" key="1">
    <source>
        <dbReference type="SAM" id="MobiDB-lite"/>
    </source>
</evidence>